<evidence type="ECO:0008006" key="4">
    <source>
        <dbReference type="Google" id="ProtNLM"/>
    </source>
</evidence>
<evidence type="ECO:0000313" key="2">
    <source>
        <dbReference type="EMBL" id="QQR06238.1"/>
    </source>
</evidence>
<evidence type="ECO:0000256" key="1">
    <source>
        <dbReference type="SAM" id="SignalP"/>
    </source>
</evidence>
<dbReference type="PROSITE" id="PS51257">
    <property type="entry name" value="PROKAR_LIPOPROTEIN"/>
    <property type="match status" value="1"/>
</dbReference>
<name>A0AAX1KKC3_FLAPL</name>
<proteinExistence type="predicted"/>
<sequence>MKYFIKICIYTSLCVSLLLSIASCSDTSIAPNATAPISSKPCVEISSGNSSVGSSSIHTSLSSGILVDADICISNNINLNSLATYSASLATFNFDELKRTFLVNKQIINEISEETSESRTNSPYRYCNTSDNFALSSIGENIYFTGDAERKISLLFDNSEDGNSIQFNNDTDLDFSTRKEAQEEVERIIQKLKISVESSPTCYVLDYETLTQECEKYNEYMNTTFDGAFPSIQVEKGDECYIFIYQLTPLGLPISTHTNGMFGDGSWTSGTYFQCTYSADGLISVQVPYQFTDIVEKTKDNLGMSIEQALDCLDHKYNSMILEGNYLVDNIEFEYVPMPNFGSENSYTLQPAWRFSIIHSFNVADKLDPYKQVTVNQRTTTVFDAITGKELVIDDG</sequence>
<organism evidence="2 3">
    <name type="scientific">Flavonifractor plautii</name>
    <name type="common">Fusobacterium plautii</name>
    <dbReference type="NCBI Taxonomy" id="292800"/>
    <lineage>
        <taxon>Bacteria</taxon>
        <taxon>Bacillati</taxon>
        <taxon>Bacillota</taxon>
        <taxon>Clostridia</taxon>
        <taxon>Eubacteriales</taxon>
        <taxon>Oscillospiraceae</taxon>
        <taxon>Flavonifractor</taxon>
    </lineage>
</organism>
<gene>
    <name evidence="2" type="ORF">I5Q84_01655</name>
</gene>
<dbReference type="EMBL" id="CP065315">
    <property type="protein sequence ID" value="QQR06238.1"/>
    <property type="molecule type" value="Genomic_DNA"/>
</dbReference>
<evidence type="ECO:0000313" key="3">
    <source>
        <dbReference type="Proteomes" id="UP000595792"/>
    </source>
</evidence>
<protein>
    <recommendedName>
        <fullName evidence="4">DUF3298 domain-containing protein</fullName>
    </recommendedName>
</protein>
<keyword evidence="1" id="KW-0732">Signal</keyword>
<reference evidence="2 3" key="1">
    <citation type="submission" date="2020-11" db="EMBL/GenBank/DDBJ databases">
        <title>Closed and high quality bacterial genomes of the OMM12 community.</title>
        <authorList>
            <person name="Marbouty M."/>
            <person name="Lamy-Besnier Q."/>
            <person name="Debarbieux L."/>
            <person name="Koszul R."/>
        </authorList>
    </citation>
    <scope>NUCLEOTIDE SEQUENCE [LARGE SCALE GENOMIC DNA]</scope>
    <source>
        <strain evidence="2 3">YL31</strain>
    </source>
</reference>
<accession>A0AAX1KKC3</accession>
<feature type="chain" id="PRO_5043970806" description="DUF3298 domain-containing protein" evidence="1">
    <location>
        <begin position="31"/>
        <end position="396"/>
    </location>
</feature>
<feature type="signal peptide" evidence="1">
    <location>
        <begin position="1"/>
        <end position="30"/>
    </location>
</feature>
<dbReference type="AlphaFoldDB" id="A0AAX1KKC3"/>
<dbReference type="Proteomes" id="UP000595792">
    <property type="component" value="Chromosome"/>
</dbReference>
<dbReference type="RefSeq" id="WP_142988529.1">
    <property type="nucleotide sequence ID" value="NZ_CP015406.2"/>
</dbReference>